<organism evidence="5 6">
    <name type="scientific">Dyadobacter helix</name>
    <dbReference type="NCBI Taxonomy" id="2822344"/>
    <lineage>
        <taxon>Bacteria</taxon>
        <taxon>Pseudomonadati</taxon>
        <taxon>Bacteroidota</taxon>
        <taxon>Cytophagia</taxon>
        <taxon>Cytophagales</taxon>
        <taxon>Spirosomataceae</taxon>
        <taxon>Dyadobacter</taxon>
    </lineage>
</organism>
<proteinExistence type="predicted"/>
<dbReference type="PRINTS" id="PR00032">
    <property type="entry name" value="HTHARAC"/>
</dbReference>
<dbReference type="Proteomes" id="UP000680038">
    <property type="component" value="Unassembled WGS sequence"/>
</dbReference>
<dbReference type="EMBL" id="CAJRAF010000004">
    <property type="protein sequence ID" value="CAG5015920.1"/>
    <property type="molecule type" value="Genomic_DNA"/>
</dbReference>
<dbReference type="InterPro" id="IPR009057">
    <property type="entry name" value="Homeodomain-like_sf"/>
</dbReference>
<sequence length="287" mass="33810">MQKIPVRNIKSSIKEPDVSGKYVVWDLSELLSGSDMKQELHRHSFYFILILEKGSGTHIVDFTSYPVTDGSIYIMRPGQVHELLLQSDCKGYLLQFTDDFFLDYDATAQQILKKISRQNQYLPDPAGSERILSFMKAVLLEHQEKRDKYQYAIQVNLQLFFVELLRQRYVPEAIPDEKASYQLERLEEFRELVAENVSDRKHVLWYAERMNLSAYQLNTITKKMLGKTSSEVIDDYILLEAKRYLLATTNQVNQISWHLGYEDVSYFIRFFKKHTGYSPEIFRNLFK</sequence>
<gene>
    <name evidence="5" type="primary">rhaS_16</name>
    <name evidence="5" type="ORF">DYBT9275_05442</name>
</gene>
<protein>
    <submittedName>
        <fullName evidence="5">HTH-type transcriptional activator RhaS</fullName>
    </submittedName>
</protein>
<dbReference type="InterPro" id="IPR020449">
    <property type="entry name" value="Tscrpt_reg_AraC-type_HTH"/>
</dbReference>
<dbReference type="Pfam" id="PF12833">
    <property type="entry name" value="HTH_18"/>
    <property type="match status" value="1"/>
</dbReference>
<evidence type="ECO:0000259" key="4">
    <source>
        <dbReference type="PROSITE" id="PS01124"/>
    </source>
</evidence>
<dbReference type="GO" id="GO:0003700">
    <property type="term" value="F:DNA-binding transcription factor activity"/>
    <property type="evidence" value="ECO:0007669"/>
    <property type="project" value="InterPro"/>
</dbReference>
<dbReference type="InterPro" id="IPR014710">
    <property type="entry name" value="RmlC-like_jellyroll"/>
</dbReference>
<reference evidence="5" key="1">
    <citation type="submission" date="2021-04" db="EMBL/GenBank/DDBJ databases">
        <authorList>
            <person name="Rodrigo-Torres L."/>
            <person name="Arahal R. D."/>
            <person name="Lucena T."/>
        </authorList>
    </citation>
    <scope>NUCLEOTIDE SEQUENCE</scope>
    <source>
        <strain evidence="5">CECT 9275</strain>
    </source>
</reference>
<dbReference type="GO" id="GO:0043565">
    <property type="term" value="F:sequence-specific DNA binding"/>
    <property type="evidence" value="ECO:0007669"/>
    <property type="project" value="InterPro"/>
</dbReference>
<evidence type="ECO:0000313" key="6">
    <source>
        <dbReference type="Proteomes" id="UP000680038"/>
    </source>
</evidence>
<dbReference type="SUPFAM" id="SSF46689">
    <property type="entry name" value="Homeodomain-like"/>
    <property type="match status" value="1"/>
</dbReference>
<dbReference type="SUPFAM" id="SSF51215">
    <property type="entry name" value="Regulatory protein AraC"/>
    <property type="match status" value="1"/>
</dbReference>
<dbReference type="RefSeq" id="WP_215241831.1">
    <property type="nucleotide sequence ID" value="NZ_CAJRAF010000004.1"/>
</dbReference>
<dbReference type="SMART" id="SM00342">
    <property type="entry name" value="HTH_ARAC"/>
    <property type="match status" value="1"/>
</dbReference>
<comment type="caution">
    <text evidence="5">The sequence shown here is derived from an EMBL/GenBank/DDBJ whole genome shotgun (WGS) entry which is preliminary data.</text>
</comment>
<dbReference type="PANTHER" id="PTHR43280:SF32">
    <property type="entry name" value="TRANSCRIPTIONAL REGULATORY PROTEIN"/>
    <property type="match status" value="1"/>
</dbReference>
<feature type="domain" description="HTH araC/xylS-type" evidence="4">
    <location>
        <begin position="187"/>
        <end position="285"/>
    </location>
</feature>
<evidence type="ECO:0000256" key="1">
    <source>
        <dbReference type="ARBA" id="ARBA00023015"/>
    </source>
</evidence>
<dbReference type="Gene3D" id="2.60.120.10">
    <property type="entry name" value="Jelly Rolls"/>
    <property type="match status" value="1"/>
</dbReference>
<keyword evidence="6" id="KW-1185">Reference proteome</keyword>
<dbReference type="InterPro" id="IPR003313">
    <property type="entry name" value="AraC-bd"/>
</dbReference>
<evidence type="ECO:0000256" key="2">
    <source>
        <dbReference type="ARBA" id="ARBA00023125"/>
    </source>
</evidence>
<evidence type="ECO:0000313" key="5">
    <source>
        <dbReference type="EMBL" id="CAG5015920.1"/>
    </source>
</evidence>
<dbReference type="Pfam" id="PF02311">
    <property type="entry name" value="AraC_binding"/>
    <property type="match status" value="1"/>
</dbReference>
<accession>A0A916JG89</accession>
<dbReference type="Gene3D" id="1.10.10.60">
    <property type="entry name" value="Homeodomain-like"/>
    <property type="match status" value="1"/>
</dbReference>
<dbReference type="InterPro" id="IPR037923">
    <property type="entry name" value="HTH-like"/>
</dbReference>
<keyword evidence="1" id="KW-0805">Transcription regulation</keyword>
<dbReference type="InterPro" id="IPR018060">
    <property type="entry name" value="HTH_AraC"/>
</dbReference>
<keyword evidence="3" id="KW-0804">Transcription</keyword>
<dbReference type="AlphaFoldDB" id="A0A916JG89"/>
<evidence type="ECO:0000256" key="3">
    <source>
        <dbReference type="ARBA" id="ARBA00023163"/>
    </source>
</evidence>
<dbReference type="PANTHER" id="PTHR43280">
    <property type="entry name" value="ARAC-FAMILY TRANSCRIPTIONAL REGULATOR"/>
    <property type="match status" value="1"/>
</dbReference>
<name>A0A916JG89_9BACT</name>
<keyword evidence="2" id="KW-0238">DNA-binding</keyword>
<dbReference type="PROSITE" id="PS01124">
    <property type="entry name" value="HTH_ARAC_FAMILY_2"/>
    <property type="match status" value="1"/>
</dbReference>